<dbReference type="RefSeq" id="WP_136547298.1">
    <property type="nucleotide sequence ID" value="NZ_CP031093.1"/>
</dbReference>
<sequence length="114" mass="12983">MKTDFPEFETHRVFYDNRNYPRGFNRSGEFSLREAGLLSRYGALLSDLTQGRMQPANEAQSHFVEVVGGQAEPEHDLEKLWLKYQSKTLRPTVRYSCAISASDGDSFVDDSSDL</sequence>
<dbReference type="Proteomes" id="UP000298049">
    <property type="component" value="Chromosome"/>
</dbReference>
<keyword evidence="4" id="KW-1185">Reference proteome</keyword>
<dbReference type="OrthoDB" id="6400110at2"/>
<evidence type="ECO:0000256" key="1">
    <source>
        <dbReference type="ARBA" id="ARBA00093464"/>
    </source>
</evidence>
<evidence type="ECO:0000313" key="3">
    <source>
        <dbReference type="EMBL" id="QCF25242.1"/>
    </source>
</evidence>
<dbReference type="AlphaFoldDB" id="A0A4P7XGD8"/>
<accession>A0A4P7XGD8</accession>
<dbReference type="EMBL" id="CP031093">
    <property type="protein sequence ID" value="QCF25242.1"/>
    <property type="molecule type" value="Genomic_DNA"/>
</dbReference>
<evidence type="ECO:0000313" key="4">
    <source>
        <dbReference type="Proteomes" id="UP000298049"/>
    </source>
</evidence>
<protein>
    <recommendedName>
        <fullName evidence="2">Macrodomain Ori protein</fullName>
    </recommendedName>
</protein>
<dbReference type="Pfam" id="PF04219">
    <property type="entry name" value="DUF413"/>
    <property type="match status" value="1"/>
</dbReference>
<reference evidence="3 4" key="1">
    <citation type="submission" date="2018-07" db="EMBL/GenBank/DDBJ databases">
        <title>Marsedoiliclastica nanhaica gen. nov. sp. nov., a novel marine hydrocarbonoclastic bacterium isolated from an in-situ enriched hydrocarbon-degrading consortium in deep-sea sediment.</title>
        <authorList>
            <person name="Dong C."/>
            <person name="Ma T."/>
            <person name="Liu R."/>
            <person name="Shao Z."/>
        </authorList>
    </citation>
    <scope>NUCLEOTIDE SEQUENCE [LARGE SCALE GENOMIC DNA]</scope>
    <source>
        <strain evidence="4">soil36-7</strain>
    </source>
</reference>
<name>A0A4P7XGD8_9ALTE</name>
<evidence type="ECO:0000256" key="2">
    <source>
        <dbReference type="ARBA" id="ARBA00093628"/>
    </source>
</evidence>
<proteinExistence type="inferred from homology"/>
<gene>
    <name evidence="3" type="ORF">soil367_04475</name>
</gene>
<organism evidence="3 4">
    <name type="scientific">Hydrocarboniclastica marina</name>
    <dbReference type="NCBI Taxonomy" id="2259620"/>
    <lineage>
        <taxon>Bacteria</taxon>
        <taxon>Pseudomonadati</taxon>
        <taxon>Pseudomonadota</taxon>
        <taxon>Gammaproteobacteria</taxon>
        <taxon>Alteromonadales</taxon>
        <taxon>Alteromonadaceae</taxon>
        <taxon>Hydrocarboniclastica</taxon>
    </lineage>
</organism>
<comment type="similarity">
    <text evidence="1">Belongs to the MaoP family.</text>
</comment>
<dbReference type="KEGG" id="hmi:soil367_04475"/>
<dbReference type="InterPro" id="IPR007335">
    <property type="entry name" value="DUF413"/>
</dbReference>